<organism evidence="2 3">
    <name type="scientific">Operophtera brumata</name>
    <name type="common">Winter moth</name>
    <name type="synonym">Phalaena brumata</name>
    <dbReference type="NCBI Taxonomy" id="104452"/>
    <lineage>
        <taxon>Eukaryota</taxon>
        <taxon>Metazoa</taxon>
        <taxon>Ecdysozoa</taxon>
        <taxon>Arthropoda</taxon>
        <taxon>Hexapoda</taxon>
        <taxon>Insecta</taxon>
        <taxon>Pterygota</taxon>
        <taxon>Neoptera</taxon>
        <taxon>Endopterygota</taxon>
        <taxon>Lepidoptera</taxon>
        <taxon>Glossata</taxon>
        <taxon>Ditrysia</taxon>
        <taxon>Geometroidea</taxon>
        <taxon>Geometridae</taxon>
        <taxon>Larentiinae</taxon>
        <taxon>Operophtera</taxon>
    </lineage>
</organism>
<feature type="non-terminal residue" evidence="2">
    <location>
        <position position="228"/>
    </location>
</feature>
<feature type="compositionally biased region" description="Low complexity" evidence="1">
    <location>
        <begin position="1"/>
        <end position="46"/>
    </location>
</feature>
<keyword evidence="2" id="KW-0418">Kinase</keyword>
<protein>
    <submittedName>
        <fullName evidence="2">Serine/threonine-protein kinase rio2</fullName>
    </submittedName>
</protein>
<reference evidence="2 3" key="1">
    <citation type="journal article" date="2015" name="Genome Biol. Evol.">
        <title>The genome of winter moth (Operophtera brumata) provides a genomic perspective on sexual dimorphism and phenology.</title>
        <authorList>
            <person name="Derks M.F."/>
            <person name="Smit S."/>
            <person name="Salis L."/>
            <person name="Schijlen E."/>
            <person name="Bossers A."/>
            <person name="Mateman C."/>
            <person name="Pijl A.S."/>
            <person name="de Ridder D."/>
            <person name="Groenen M.A."/>
            <person name="Visser M.E."/>
            <person name="Megens H.J."/>
        </authorList>
    </citation>
    <scope>NUCLEOTIDE SEQUENCE [LARGE SCALE GENOMIC DNA]</scope>
    <source>
        <strain evidence="2">WM2013NL</strain>
        <tissue evidence="2">Head and thorax</tissue>
    </source>
</reference>
<dbReference type="AlphaFoldDB" id="A0A0L7LMZ1"/>
<keyword evidence="3" id="KW-1185">Reference proteome</keyword>
<feature type="compositionally biased region" description="Polar residues" evidence="1">
    <location>
        <begin position="52"/>
        <end position="73"/>
    </location>
</feature>
<feature type="region of interest" description="Disordered" evidence="1">
    <location>
        <begin position="91"/>
        <end position="111"/>
    </location>
</feature>
<dbReference type="Proteomes" id="UP000037510">
    <property type="component" value="Unassembled WGS sequence"/>
</dbReference>
<comment type="caution">
    <text evidence="2">The sequence shown here is derived from an EMBL/GenBank/DDBJ whole genome shotgun (WGS) entry which is preliminary data.</text>
</comment>
<name>A0A0L7LMZ1_OPEBR</name>
<accession>A0A0L7LMZ1</accession>
<proteinExistence type="predicted"/>
<feature type="non-terminal residue" evidence="2">
    <location>
        <position position="1"/>
    </location>
</feature>
<evidence type="ECO:0000313" key="2">
    <source>
        <dbReference type="EMBL" id="KOB76704.1"/>
    </source>
</evidence>
<dbReference type="EMBL" id="JTDY01000552">
    <property type="protein sequence ID" value="KOB76704.1"/>
    <property type="molecule type" value="Genomic_DNA"/>
</dbReference>
<sequence length="228" mass="24044">PTGKSGASLSGKSSGKPSFGSTVSKTSTGSFGSTSKSSTSKVSGKTPIFGTSKPSTGLAPSTSKHTYENTAKSGKSSFGIIWLPTKKRNKKTDMVYSSVNNDRKNERSPSMYKLMSGDSSDLQGHKRKDEEASLLVPERLKGPIATAASAGTVAAIAEAPSETADLDEKLLKHDNTDIKGKSADKVDSVYVTQTSIKVPPRSTASVPEEEDCGIKCLYYTLQCCDCVL</sequence>
<feature type="region of interest" description="Disordered" evidence="1">
    <location>
        <begin position="1"/>
        <end position="73"/>
    </location>
</feature>
<dbReference type="GO" id="GO:0016301">
    <property type="term" value="F:kinase activity"/>
    <property type="evidence" value="ECO:0007669"/>
    <property type="project" value="UniProtKB-KW"/>
</dbReference>
<evidence type="ECO:0000313" key="3">
    <source>
        <dbReference type="Proteomes" id="UP000037510"/>
    </source>
</evidence>
<keyword evidence="2" id="KW-0808">Transferase</keyword>
<gene>
    <name evidence="2" type="ORF">OBRU01_05317</name>
</gene>
<evidence type="ECO:0000256" key="1">
    <source>
        <dbReference type="SAM" id="MobiDB-lite"/>
    </source>
</evidence>